<protein>
    <submittedName>
        <fullName evidence="2">Uncharacterized protein</fullName>
    </submittedName>
</protein>
<sequence length="148" mass="16424">MVVGGLIKSLQTVNSMRTCSEKDLIESQCIILETLEQCLLGPKDSSSRIDEASNVKLILQEISQFLPQTNDVYHFKNLQERASKVVYGLSIASFSAVFSRIASKLKTISSDTTNDCSINSAYDLSDIELIQHIHMDLNAVIKLLRGMV</sequence>
<organism evidence="1 2">
    <name type="scientific">Romanomermis culicivorax</name>
    <name type="common">Nematode worm</name>
    <dbReference type="NCBI Taxonomy" id="13658"/>
    <lineage>
        <taxon>Eukaryota</taxon>
        <taxon>Metazoa</taxon>
        <taxon>Ecdysozoa</taxon>
        <taxon>Nematoda</taxon>
        <taxon>Enoplea</taxon>
        <taxon>Dorylaimia</taxon>
        <taxon>Mermithida</taxon>
        <taxon>Mermithoidea</taxon>
        <taxon>Mermithidae</taxon>
        <taxon>Romanomermis</taxon>
    </lineage>
</organism>
<dbReference type="WBParaSite" id="nRc.2.0.1.t40404-RA">
    <property type="protein sequence ID" value="nRc.2.0.1.t40404-RA"/>
    <property type="gene ID" value="nRc.2.0.1.g40404"/>
</dbReference>
<dbReference type="OMA" id="LIQHIHM"/>
<evidence type="ECO:0000313" key="2">
    <source>
        <dbReference type="WBParaSite" id="nRc.2.0.1.t40404-RA"/>
    </source>
</evidence>
<dbReference type="Proteomes" id="UP000887565">
    <property type="component" value="Unplaced"/>
</dbReference>
<evidence type="ECO:0000313" key="1">
    <source>
        <dbReference type="Proteomes" id="UP000887565"/>
    </source>
</evidence>
<dbReference type="AlphaFoldDB" id="A0A915KPM0"/>
<keyword evidence="1" id="KW-1185">Reference proteome</keyword>
<proteinExistence type="predicted"/>
<reference evidence="2" key="1">
    <citation type="submission" date="2022-11" db="UniProtKB">
        <authorList>
            <consortium name="WormBaseParasite"/>
        </authorList>
    </citation>
    <scope>IDENTIFICATION</scope>
</reference>
<accession>A0A915KPM0</accession>
<name>A0A915KPM0_ROMCU</name>